<feature type="region of interest" description="Disordered" evidence="1">
    <location>
        <begin position="171"/>
        <end position="256"/>
    </location>
</feature>
<feature type="compositionally biased region" description="Low complexity" evidence="1">
    <location>
        <begin position="239"/>
        <end position="252"/>
    </location>
</feature>
<evidence type="ECO:0000256" key="1">
    <source>
        <dbReference type="SAM" id="MobiDB-lite"/>
    </source>
</evidence>
<proteinExistence type="predicted"/>
<reference evidence="3" key="1">
    <citation type="submission" date="2023-06" db="EMBL/GenBank/DDBJ databases">
        <title>Genomic analysis of the entomopathogenic nematode Steinernema hermaphroditum.</title>
        <authorList>
            <person name="Schwarz E.M."/>
            <person name="Heppert J.K."/>
            <person name="Baniya A."/>
            <person name="Schwartz H.T."/>
            <person name="Tan C.-H."/>
            <person name="Antoshechkin I."/>
            <person name="Sternberg P.W."/>
            <person name="Goodrich-Blair H."/>
            <person name="Dillman A.R."/>
        </authorList>
    </citation>
    <scope>NUCLEOTIDE SEQUENCE</scope>
    <source>
        <strain evidence="3">PS9179</strain>
        <tissue evidence="3">Whole animal</tissue>
    </source>
</reference>
<comment type="caution">
    <text evidence="3">The sequence shown here is derived from an EMBL/GenBank/DDBJ whole genome shotgun (WGS) entry which is preliminary data.</text>
</comment>
<dbReference type="AlphaFoldDB" id="A0AA39M9N2"/>
<dbReference type="EMBL" id="JAUCMV010000001">
    <property type="protein sequence ID" value="KAK0426137.1"/>
    <property type="molecule type" value="Genomic_DNA"/>
</dbReference>
<accession>A0AA39M9N2</accession>
<dbReference type="Pfam" id="PF01682">
    <property type="entry name" value="DB"/>
    <property type="match status" value="1"/>
</dbReference>
<name>A0AA39M9N2_9BILA</name>
<keyword evidence="4" id="KW-1185">Reference proteome</keyword>
<sequence>MLPEPQSPRTALALTDLQTSTGGLGGFSVGGGGFNSNGGVNSWTTRGVGGAGGLLDQKPSGGFFGSSSSSSNQDRSSYNGYSSSEMSPLRPYSSFKLSVALVLVAFTLSVHCSSDNLPSCDSIPKLLCCTERVMEKCLSGCVDYVSSKCPHKLEKFEKIAPAAADSNAVDSVDASRREVKPTKAQNAPYAGVPEETRAAVQEPPKKARVHGVGAVDGVVHGPAHSDEGFIEQPSPSGTASRPLSSSAPSRSGGDYDLVRSQYPITEVSDADLTGECGTERSKPPFSPCLSRKNVDDLFLSCCQQHVPSNCHSICQYEHREHVAAETLISAVQNDGCDLKYLSKVLYCANQNRDNRQCCRTLGLAGSELGVGDRCLRMCNIARSGDRVGTIEKNDLVCLSNWNVVMYCARAGIRTIN</sequence>
<organism evidence="3 4">
    <name type="scientific">Steinernema hermaphroditum</name>
    <dbReference type="NCBI Taxonomy" id="289476"/>
    <lineage>
        <taxon>Eukaryota</taxon>
        <taxon>Metazoa</taxon>
        <taxon>Ecdysozoa</taxon>
        <taxon>Nematoda</taxon>
        <taxon>Chromadorea</taxon>
        <taxon>Rhabditida</taxon>
        <taxon>Tylenchina</taxon>
        <taxon>Panagrolaimomorpha</taxon>
        <taxon>Strongyloidoidea</taxon>
        <taxon>Steinernematidae</taxon>
        <taxon>Steinernema</taxon>
    </lineage>
</organism>
<evidence type="ECO:0000313" key="4">
    <source>
        <dbReference type="Proteomes" id="UP001175271"/>
    </source>
</evidence>
<evidence type="ECO:0000313" key="3">
    <source>
        <dbReference type="EMBL" id="KAK0426137.1"/>
    </source>
</evidence>
<dbReference type="PANTHER" id="PTHR21679:SF4">
    <property type="entry name" value="DOMAIN OF UNKNOWN FUNCTION DB DOMAIN-CONTAINING PROTEIN"/>
    <property type="match status" value="1"/>
</dbReference>
<feature type="region of interest" description="Disordered" evidence="1">
    <location>
        <begin position="63"/>
        <end position="86"/>
    </location>
</feature>
<dbReference type="Proteomes" id="UP001175271">
    <property type="component" value="Unassembled WGS sequence"/>
</dbReference>
<gene>
    <name evidence="3" type="ORF">QR680_009551</name>
</gene>
<evidence type="ECO:0000259" key="2">
    <source>
        <dbReference type="Pfam" id="PF01682"/>
    </source>
</evidence>
<feature type="compositionally biased region" description="Low complexity" evidence="1">
    <location>
        <begin position="210"/>
        <end position="222"/>
    </location>
</feature>
<protein>
    <recommendedName>
        <fullName evidence="2">Domain of unknown function DB domain-containing protein</fullName>
    </recommendedName>
</protein>
<feature type="compositionally biased region" description="Low complexity" evidence="1">
    <location>
        <begin position="65"/>
        <end position="86"/>
    </location>
</feature>
<dbReference type="PANTHER" id="PTHR21679">
    <property type="entry name" value="DOMAIN OF UNKNOWN FUNCTION DB DOMAIN-CONTAINING PROTEIN-RELATED"/>
    <property type="match status" value="1"/>
</dbReference>
<feature type="domain" description="Domain of unknown function DB" evidence="2">
    <location>
        <begin position="301"/>
        <end position="407"/>
    </location>
</feature>
<dbReference type="InterPro" id="IPR002602">
    <property type="entry name" value="DB"/>
</dbReference>